<dbReference type="Pfam" id="PF01783">
    <property type="entry name" value="Ribosomal_L32p"/>
    <property type="match status" value="1"/>
</dbReference>
<dbReference type="FunCoup" id="A0A0D1YWY3">
    <property type="interactions" value="241"/>
</dbReference>
<dbReference type="HOGENOM" id="CLU_1497348_0_0_1"/>
<dbReference type="InterPro" id="IPR051991">
    <property type="entry name" value="Mitoribosomal_protein_bL32"/>
</dbReference>
<proteinExistence type="inferred from homology"/>
<dbReference type="PANTHER" id="PTHR21026">
    <property type="entry name" value="39S RIBOSOMAL PROTEIN L32, MITOCHONDRIAL"/>
    <property type="match status" value="1"/>
</dbReference>
<reference evidence="9 10" key="1">
    <citation type="submission" date="2015-01" db="EMBL/GenBank/DDBJ databases">
        <title>The Genome Sequence of Ochroconis gallopava CBS43764.</title>
        <authorList>
            <consortium name="The Broad Institute Genomics Platform"/>
            <person name="Cuomo C."/>
            <person name="de Hoog S."/>
            <person name="Gorbushina A."/>
            <person name="Stielow B."/>
            <person name="Teixiera M."/>
            <person name="Abouelleil A."/>
            <person name="Chapman S.B."/>
            <person name="Priest M."/>
            <person name="Young S.K."/>
            <person name="Wortman J."/>
            <person name="Nusbaum C."/>
            <person name="Birren B."/>
        </authorList>
    </citation>
    <scope>NUCLEOTIDE SEQUENCE [LARGE SCALE GENOMIC DNA]</scope>
    <source>
        <strain evidence="9 10">CBS 43764</strain>
    </source>
</reference>
<feature type="region of interest" description="Disordered" evidence="8">
    <location>
        <begin position="137"/>
        <end position="180"/>
    </location>
</feature>
<dbReference type="EMBL" id="KN847538">
    <property type="protein sequence ID" value="KIW05237.1"/>
    <property type="molecule type" value="Genomic_DNA"/>
</dbReference>
<dbReference type="RefSeq" id="XP_016215106.1">
    <property type="nucleotide sequence ID" value="XM_016357017.1"/>
</dbReference>
<keyword evidence="3" id="KW-0809">Transit peptide</keyword>
<comment type="similarity">
    <text evidence="2">Belongs to the bacterial ribosomal protein bL32 family.</text>
</comment>
<evidence type="ECO:0000256" key="5">
    <source>
        <dbReference type="ARBA" id="ARBA00023128"/>
    </source>
</evidence>
<name>A0A0D1YWY3_9PEZI</name>
<keyword evidence="4 9" id="KW-0689">Ribosomal protein</keyword>
<dbReference type="GO" id="GO:0005762">
    <property type="term" value="C:mitochondrial large ribosomal subunit"/>
    <property type="evidence" value="ECO:0007669"/>
    <property type="project" value="TreeGrafter"/>
</dbReference>
<keyword evidence="10" id="KW-1185">Reference proteome</keyword>
<comment type="subcellular location">
    <subcellularLocation>
        <location evidence="1">Mitochondrion</location>
    </subcellularLocation>
</comment>
<dbReference type="STRING" id="253628.A0A0D1YWY3"/>
<dbReference type="InParanoid" id="A0A0D1YWY3"/>
<evidence type="ECO:0000256" key="1">
    <source>
        <dbReference type="ARBA" id="ARBA00004173"/>
    </source>
</evidence>
<keyword evidence="5" id="KW-0496">Mitochondrion</keyword>
<gene>
    <name evidence="9" type="ORF">PV09_03774</name>
</gene>
<evidence type="ECO:0000256" key="6">
    <source>
        <dbReference type="ARBA" id="ARBA00023274"/>
    </source>
</evidence>
<evidence type="ECO:0000256" key="7">
    <source>
        <dbReference type="ARBA" id="ARBA00039935"/>
    </source>
</evidence>
<dbReference type="NCBIfam" id="TIGR01031">
    <property type="entry name" value="rpmF_bact"/>
    <property type="match status" value="1"/>
</dbReference>
<dbReference type="Proteomes" id="UP000053259">
    <property type="component" value="Unassembled WGS sequence"/>
</dbReference>
<evidence type="ECO:0000256" key="4">
    <source>
        <dbReference type="ARBA" id="ARBA00022980"/>
    </source>
</evidence>
<dbReference type="InterPro" id="IPR002677">
    <property type="entry name" value="Ribosomal_bL32"/>
</dbReference>
<dbReference type="GeneID" id="27311747"/>
<dbReference type="AlphaFoldDB" id="A0A0D1YWY3"/>
<organism evidence="9 10">
    <name type="scientific">Verruconis gallopava</name>
    <dbReference type="NCBI Taxonomy" id="253628"/>
    <lineage>
        <taxon>Eukaryota</taxon>
        <taxon>Fungi</taxon>
        <taxon>Dikarya</taxon>
        <taxon>Ascomycota</taxon>
        <taxon>Pezizomycotina</taxon>
        <taxon>Dothideomycetes</taxon>
        <taxon>Pleosporomycetidae</taxon>
        <taxon>Venturiales</taxon>
        <taxon>Sympoventuriaceae</taxon>
        <taxon>Verruconis</taxon>
    </lineage>
</organism>
<evidence type="ECO:0000313" key="10">
    <source>
        <dbReference type="Proteomes" id="UP000053259"/>
    </source>
</evidence>
<evidence type="ECO:0000256" key="3">
    <source>
        <dbReference type="ARBA" id="ARBA00022946"/>
    </source>
</evidence>
<dbReference type="GO" id="GO:0003735">
    <property type="term" value="F:structural constituent of ribosome"/>
    <property type="evidence" value="ECO:0007669"/>
    <property type="project" value="InterPro"/>
</dbReference>
<sequence>MAARLLPLQPILHLFQPIQIAQGTLLRQPAVRRLFTPSSFASPLALPFAAFAGISDILREIWDGLLRAAPKKKTSHMKKRHRQMAGKALKDVTNLSRCSACGRLKRSHVLCTYCVEAVRTYVKEKVLGIPKYELQGPRREEKSTHNIAETAPGAWEMIKKRREQKARADAKEKKNDRTQW</sequence>
<dbReference type="SUPFAM" id="SSF57829">
    <property type="entry name" value="Zn-binding ribosomal proteins"/>
    <property type="match status" value="1"/>
</dbReference>
<dbReference type="GO" id="GO:0006412">
    <property type="term" value="P:translation"/>
    <property type="evidence" value="ECO:0007669"/>
    <property type="project" value="InterPro"/>
</dbReference>
<dbReference type="PANTHER" id="PTHR21026:SF2">
    <property type="entry name" value="LARGE RIBOSOMAL SUBUNIT PROTEIN BL32M"/>
    <property type="match status" value="1"/>
</dbReference>
<dbReference type="VEuPathDB" id="FungiDB:PV09_03774"/>
<protein>
    <recommendedName>
        <fullName evidence="7">Large ribosomal subunit protein bL32m</fullName>
    </recommendedName>
</protein>
<dbReference type="OrthoDB" id="2014905at2759"/>
<evidence type="ECO:0000256" key="8">
    <source>
        <dbReference type="SAM" id="MobiDB-lite"/>
    </source>
</evidence>
<dbReference type="InterPro" id="IPR011332">
    <property type="entry name" value="Ribosomal_zn-bd"/>
</dbReference>
<evidence type="ECO:0000256" key="2">
    <source>
        <dbReference type="ARBA" id="ARBA00008560"/>
    </source>
</evidence>
<keyword evidence="6" id="KW-0687">Ribonucleoprotein</keyword>
<accession>A0A0D1YWY3</accession>
<evidence type="ECO:0000313" key="9">
    <source>
        <dbReference type="EMBL" id="KIW05237.1"/>
    </source>
</evidence>
<feature type="compositionally biased region" description="Basic and acidic residues" evidence="8">
    <location>
        <begin position="165"/>
        <end position="180"/>
    </location>
</feature>